<keyword evidence="3" id="KW-1185">Reference proteome</keyword>
<dbReference type="Proteomes" id="UP000597444">
    <property type="component" value="Unassembled WGS sequence"/>
</dbReference>
<sequence length="99" mass="11413">MTNYMMVKQQVADFAQFQAAFDQLLPMRQRYGLIDIGTFRAAEEPDTIIVLMEVTDLRRAREYWHSQILAEGRKKARVVGPLEAGTDQVWLTDGPVIER</sequence>
<proteinExistence type="predicted"/>
<reference evidence="2" key="1">
    <citation type="submission" date="2020-10" db="EMBL/GenBank/DDBJ databases">
        <title>Taxonomic study of unclassified bacteria belonging to the class Ktedonobacteria.</title>
        <authorList>
            <person name="Yabe S."/>
            <person name="Wang C.M."/>
            <person name="Zheng Y."/>
            <person name="Sakai Y."/>
            <person name="Cavaletti L."/>
            <person name="Monciardini P."/>
            <person name="Donadio S."/>
        </authorList>
    </citation>
    <scope>NUCLEOTIDE SEQUENCE</scope>
    <source>
        <strain evidence="2">ID150040</strain>
    </source>
</reference>
<comment type="caution">
    <text evidence="2">The sequence shown here is derived from an EMBL/GenBank/DDBJ whole genome shotgun (WGS) entry which is preliminary data.</text>
</comment>
<dbReference type="RefSeq" id="WP_220201713.1">
    <property type="nucleotide sequence ID" value="NZ_BNJK01000001.1"/>
</dbReference>
<evidence type="ECO:0000313" key="3">
    <source>
        <dbReference type="Proteomes" id="UP000597444"/>
    </source>
</evidence>
<organism evidence="2 3">
    <name type="scientific">Reticulibacter mediterranei</name>
    <dbReference type="NCBI Taxonomy" id="2778369"/>
    <lineage>
        <taxon>Bacteria</taxon>
        <taxon>Bacillati</taxon>
        <taxon>Chloroflexota</taxon>
        <taxon>Ktedonobacteria</taxon>
        <taxon>Ktedonobacterales</taxon>
        <taxon>Reticulibacteraceae</taxon>
        <taxon>Reticulibacter</taxon>
    </lineage>
</organism>
<dbReference type="EMBL" id="BNJK01000002">
    <property type="protein sequence ID" value="GHO99888.1"/>
    <property type="molecule type" value="Genomic_DNA"/>
</dbReference>
<name>A0A8J3ISY0_9CHLR</name>
<protein>
    <submittedName>
        <fullName evidence="2">Uncharacterized protein</fullName>
    </submittedName>
</protein>
<evidence type="ECO:0000313" key="2">
    <source>
        <dbReference type="EMBL" id="GHO99888.1"/>
    </source>
</evidence>
<accession>A0A8J3ISY0</accession>
<dbReference type="AlphaFoldDB" id="A0A8J3ISY0"/>
<evidence type="ECO:0000313" key="1">
    <source>
        <dbReference type="EMBL" id="GHO90766.1"/>
    </source>
</evidence>
<gene>
    <name evidence="1" type="ORF">KSF_008140</name>
    <name evidence="2" type="ORF">KSF_099360</name>
</gene>
<dbReference type="EMBL" id="BNJK01000001">
    <property type="protein sequence ID" value="GHO90766.1"/>
    <property type="molecule type" value="Genomic_DNA"/>
</dbReference>